<evidence type="ECO:0000313" key="2">
    <source>
        <dbReference type="EMBL" id="MFD2906937.1"/>
    </source>
</evidence>
<evidence type="ECO:0000256" key="1">
    <source>
        <dbReference type="SAM" id="SignalP"/>
    </source>
</evidence>
<keyword evidence="1" id="KW-0732">Signal</keyword>
<evidence type="ECO:0000313" key="3">
    <source>
        <dbReference type="Proteomes" id="UP001597509"/>
    </source>
</evidence>
<dbReference type="PANTHER" id="PTHR41339:SF1">
    <property type="entry name" value="SECRETED PROTEIN"/>
    <property type="match status" value="1"/>
</dbReference>
<sequence length="412" mass="42964">MRKKFLPIFGALVVSLATVGCSSDDPISPGPGPTPEPGKDIVKTGILKSNETWTSNNIYVLDGRVVVDEGVTLTIEPGTIIKAKDGQESNASALIVDQGAKLVANGTAEKPIIFTSVNDNIKAGEKNSTLKASDAGQWGGVIVLGKAPISVAASSGKGYIEGIPAGLSYGEYGGTNAADNSGSLKYISIRFSGVAVAPNSEIQGLTLGGVGNGTTIENVEIFSNKDDGIEFFGGTVNVKNVVVYGQEDDGLDVDQAYSGTIDNALIIQTEKSDSALEIDGPEGNGTGSFTFKNITINMNNIAGKKIADFRDGATGKLENIFVNNINTTGNVVNVNDEKTIVTLNGSKLNFVKWEFVLPAGKTVANLFTSKGTTAPDITKFTSNSIGVENGKQTVGANTSVFAWTFTKSLNLF</sequence>
<dbReference type="PANTHER" id="PTHR41339">
    <property type="entry name" value="LIPL48"/>
    <property type="match status" value="1"/>
</dbReference>
<keyword evidence="3" id="KW-1185">Reference proteome</keyword>
<dbReference type="Gene3D" id="2.160.20.10">
    <property type="entry name" value="Single-stranded right-handed beta-helix, Pectin lyase-like"/>
    <property type="match status" value="1"/>
</dbReference>
<protein>
    <submittedName>
        <fullName evidence="2">Uncharacterized protein</fullName>
    </submittedName>
</protein>
<dbReference type="InterPro" id="IPR012334">
    <property type="entry name" value="Pectin_lyas_fold"/>
</dbReference>
<name>A0ABW5Z2G0_9SPHI</name>
<feature type="chain" id="PRO_5047227561" evidence="1">
    <location>
        <begin position="20"/>
        <end position="412"/>
    </location>
</feature>
<proteinExistence type="predicted"/>
<dbReference type="RefSeq" id="WP_380924238.1">
    <property type="nucleotide sequence ID" value="NZ_JBHUPE010000020.1"/>
</dbReference>
<dbReference type="EMBL" id="JBHUPE010000020">
    <property type="protein sequence ID" value="MFD2906937.1"/>
    <property type="molecule type" value="Genomic_DNA"/>
</dbReference>
<reference evidence="3" key="1">
    <citation type="journal article" date="2019" name="Int. J. Syst. Evol. Microbiol.">
        <title>The Global Catalogue of Microorganisms (GCM) 10K type strain sequencing project: providing services to taxonomists for standard genome sequencing and annotation.</title>
        <authorList>
            <consortium name="The Broad Institute Genomics Platform"/>
            <consortium name="The Broad Institute Genome Sequencing Center for Infectious Disease"/>
            <person name="Wu L."/>
            <person name="Ma J."/>
        </authorList>
    </citation>
    <scope>NUCLEOTIDE SEQUENCE [LARGE SCALE GENOMIC DNA]</scope>
    <source>
        <strain evidence="3">KCTC 22209</strain>
    </source>
</reference>
<comment type="caution">
    <text evidence="2">The sequence shown here is derived from an EMBL/GenBank/DDBJ whole genome shotgun (WGS) entry which is preliminary data.</text>
</comment>
<gene>
    <name evidence="2" type="ORF">ACFS6I_23640</name>
</gene>
<feature type="signal peptide" evidence="1">
    <location>
        <begin position="1"/>
        <end position="19"/>
    </location>
</feature>
<dbReference type="Proteomes" id="UP001597509">
    <property type="component" value="Unassembled WGS sequence"/>
</dbReference>
<dbReference type="InterPro" id="IPR011050">
    <property type="entry name" value="Pectin_lyase_fold/virulence"/>
</dbReference>
<organism evidence="2 3">
    <name type="scientific">Sphingobacterium anhuiense</name>
    <dbReference type="NCBI Taxonomy" id="493780"/>
    <lineage>
        <taxon>Bacteria</taxon>
        <taxon>Pseudomonadati</taxon>
        <taxon>Bacteroidota</taxon>
        <taxon>Sphingobacteriia</taxon>
        <taxon>Sphingobacteriales</taxon>
        <taxon>Sphingobacteriaceae</taxon>
        <taxon>Sphingobacterium</taxon>
    </lineage>
</organism>
<dbReference type="SUPFAM" id="SSF51126">
    <property type="entry name" value="Pectin lyase-like"/>
    <property type="match status" value="1"/>
</dbReference>
<accession>A0ABW5Z2G0</accession>
<dbReference type="PROSITE" id="PS51257">
    <property type="entry name" value="PROKAR_LIPOPROTEIN"/>
    <property type="match status" value="1"/>
</dbReference>